<dbReference type="CDD" id="cd00207">
    <property type="entry name" value="fer2"/>
    <property type="match status" value="1"/>
</dbReference>
<dbReference type="NCBIfam" id="NF045668">
    <property type="entry name" value="pterin_aldehy"/>
    <property type="match status" value="1"/>
</dbReference>
<dbReference type="RefSeq" id="WP_022359117.1">
    <property type="nucleotide sequence ID" value="NZ_CAUWBW010000003.1"/>
</dbReference>
<dbReference type="Pfam" id="PF01799">
    <property type="entry name" value="Fer2_2"/>
    <property type="match status" value="1"/>
</dbReference>
<dbReference type="SMART" id="SM01008">
    <property type="entry name" value="Ald_Xan_dh_C"/>
    <property type="match status" value="1"/>
</dbReference>
<dbReference type="Gene3D" id="3.90.1170.50">
    <property type="entry name" value="Aldehyde oxidase/xanthine dehydrogenase, a/b hammerhead"/>
    <property type="match status" value="1"/>
</dbReference>
<dbReference type="InterPro" id="IPR012675">
    <property type="entry name" value="Beta-grasp_dom_sf"/>
</dbReference>
<dbReference type="Pfam" id="PF20256">
    <property type="entry name" value="MoCoBD_2"/>
    <property type="match status" value="1"/>
</dbReference>
<dbReference type="GeneID" id="79839405"/>
<accession>A0A2T3FRJ9</accession>
<dbReference type="Gene3D" id="1.10.150.120">
    <property type="entry name" value="[2Fe-2S]-binding domain"/>
    <property type="match status" value="1"/>
</dbReference>
<organism evidence="7 8">
    <name type="scientific">Clostridium fessum</name>
    <dbReference type="NCBI Taxonomy" id="2126740"/>
    <lineage>
        <taxon>Bacteria</taxon>
        <taxon>Bacillati</taxon>
        <taxon>Bacillota</taxon>
        <taxon>Clostridia</taxon>
        <taxon>Eubacteriales</taxon>
        <taxon>Clostridiaceae</taxon>
        <taxon>Clostridium</taxon>
    </lineage>
</organism>
<dbReference type="PIRSF" id="PIRSF000127">
    <property type="entry name" value="Xanthine_DH"/>
    <property type="match status" value="1"/>
</dbReference>
<dbReference type="SUPFAM" id="SSF54665">
    <property type="entry name" value="CO dehydrogenase molybdoprotein N-domain-like"/>
    <property type="match status" value="1"/>
</dbReference>
<reference evidence="7 8" key="1">
    <citation type="submission" date="2018-03" db="EMBL/GenBank/DDBJ databases">
        <title>Lachnoclostridium SNUG30386 gen.nov., sp.nov., isolated from human faeces.</title>
        <authorList>
            <person name="Seo B."/>
            <person name="Jeon K."/>
            <person name="Ko G."/>
        </authorList>
    </citation>
    <scope>NUCLEOTIDE SEQUENCE [LARGE SCALE GENOMIC DNA]</scope>
    <source>
        <strain evidence="7 8">SNUG30386</strain>
    </source>
</reference>
<comment type="caution">
    <text evidence="7">The sequence shown here is derived from an EMBL/GenBank/DDBJ whole genome shotgun (WGS) entry which is preliminary data.</text>
</comment>
<dbReference type="Pfam" id="PF00111">
    <property type="entry name" value="Fer2"/>
    <property type="match status" value="1"/>
</dbReference>
<dbReference type="Proteomes" id="UP000241048">
    <property type="component" value="Unassembled WGS sequence"/>
</dbReference>
<dbReference type="InterPro" id="IPR054705">
    <property type="entry name" value="Mop"/>
</dbReference>
<dbReference type="SUPFAM" id="SSF54292">
    <property type="entry name" value="2Fe-2S ferredoxin-like"/>
    <property type="match status" value="1"/>
</dbReference>
<keyword evidence="5" id="KW-0408">Iron</keyword>
<dbReference type="SUPFAM" id="SSF47741">
    <property type="entry name" value="CO dehydrogenase ISP C-domain like"/>
    <property type="match status" value="1"/>
</dbReference>
<dbReference type="InterPro" id="IPR037165">
    <property type="entry name" value="AldOxase/xan_DH_Mopterin-bd_sf"/>
</dbReference>
<sequence length="973" mass="106438">MKLRKMMLNINGVDRMFMCDPENDKLSDVLRRIGLTGVKVGCGTGVCGSCSIILNGQVIRSCTKKISQVEEYSKITTIEGIGTPQHLHPLQVAWMNCGAVQCGFCVPGFIVSAYALLEQNPDPTREEVRDWFQKTRNVCRCTGYKQIVDAVMAAAKVMRGECSIEDIKFHNPEDGNYYGKPVVRQDALGKVCGLTDYGDDQALKMPQGVLYAAIVQPKVTHHAKILAIHTEEAEKMPGVVKVITAKDLIAAGGTNIMAEGQFHERSTVMTPSRKVLQDEKIYRYGDVIAMVVAHTHRQARAAAAKVTMEYEQLPEYLTYLDAVMPDAIRIHEDTPNIFCEQPVLKGAGLEDAEEVRDLIDKAPHVVEGSFSSSREPHLSIEGCVLQSYWGDDGLLTIQCKSQCVYSSIGRLGNCLGVPKDKYRIIMNPTGASFGWSTNAGDIALCAACTVVTGEPVSLSMSYEEHQHFSGKRCPAYSNGRLACDNEGKILAAEFDIGMDHGAYSWGGDDVMTKPARFTFFPYNVPNVAGLVRVANVNHAFGTAYRSYGSPQAYTLSEPLMDMMAEELGMDPFEFRYKNICREGDKNINSYVYPQYPMEKIMDTMRPIYEKAVADAKAADTPEKRRGVGIAWGGFNVTEGGGDSAEVALELMPGNKIRKYDTWHAMGQGATTGSLVVTLEALKEMHLTPEDIQLIQNDTKTCPDTGMAGASRSLYMDGNATIIAANKLLAAMRKEDGTLRTYDEMKAEGIETKYLGRYETNTTPGLCRLDPNTGIGDPTPAFTYCLNLAEVEVDTKTGKTTVLKFTCVDFVGRIGNIDAVNGQAYSGIMHGIGFALKEDYADVKKHANMFGAGTSYIKDVPDDINLIHIDGAISDGPFGSSGASEAFQASGHCAVLNGIYNACGVRIHEIPALPEKVKAGLDAIAKGEKPYEPKKYFLGSDMYEELENIKENPVQVGTQSFYVSLDDPTAERPF</sequence>
<evidence type="ECO:0000256" key="5">
    <source>
        <dbReference type="ARBA" id="ARBA00023004"/>
    </source>
</evidence>
<dbReference type="GO" id="GO:0016491">
    <property type="term" value="F:oxidoreductase activity"/>
    <property type="evidence" value="ECO:0007669"/>
    <property type="project" value="UniProtKB-KW"/>
</dbReference>
<dbReference type="InterPro" id="IPR036884">
    <property type="entry name" value="2Fe-2S-bd_dom_sf"/>
</dbReference>
<evidence type="ECO:0000256" key="3">
    <source>
        <dbReference type="ARBA" id="ARBA00022723"/>
    </source>
</evidence>
<dbReference type="InterPro" id="IPR006058">
    <property type="entry name" value="2Fe2S_fd_BS"/>
</dbReference>
<name>A0A2T3FRJ9_9CLOT</name>
<dbReference type="Gene3D" id="3.30.365.10">
    <property type="entry name" value="Aldehyde oxidase/xanthine dehydrogenase, molybdopterin binding domain"/>
    <property type="match status" value="4"/>
</dbReference>
<dbReference type="Gene3D" id="3.10.20.30">
    <property type="match status" value="1"/>
</dbReference>
<dbReference type="InterPro" id="IPR000674">
    <property type="entry name" value="Ald_Oxase/Xan_DH_a/b"/>
</dbReference>
<dbReference type="PROSITE" id="PS51085">
    <property type="entry name" value="2FE2S_FER_2"/>
    <property type="match status" value="1"/>
</dbReference>
<dbReference type="GO" id="GO:0005506">
    <property type="term" value="F:iron ion binding"/>
    <property type="evidence" value="ECO:0007669"/>
    <property type="project" value="InterPro"/>
</dbReference>
<keyword evidence="3" id="KW-0479">Metal-binding</keyword>
<evidence type="ECO:0000256" key="1">
    <source>
        <dbReference type="ARBA" id="ARBA00006849"/>
    </source>
</evidence>
<feature type="domain" description="2Fe-2S ferredoxin-type" evidence="6">
    <location>
        <begin position="4"/>
        <end position="81"/>
    </location>
</feature>
<dbReference type="InterPro" id="IPR036010">
    <property type="entry name" value="2Fe-2S_ferredoxin-like_sf"/>
</dbReference>
<dbReference type="InterPro" id="IPR036856">
    <property type="entry name" value="Ald_Oxase/Xan_DH_a/b_sf"/>
</dbReference>
<evidence type="ECO:0000256" key="2">
    <source>
        <dbReference type="ARBA" id="ARBA00022505"/>
    </source>
</evidence>
<evidence type="ECO:0000313" key="8">
    <source>
        <dbReference type="Proteomes" id="UP000241048"/>
    </source>
</evidence>
<protein>
    <submittedName>
        <fullName evidence="7">Aldehyde oxidoreductase</fullName>
    </submittedName>
</protein>
<gene>
    <name evidence="7" type="ORF">C7U56_08455</name>
</gene>
<evidence type="ECO:0000259" key="6">
    <source>
        <dbReference type="PROSITE" id="PS51085"/>
    </source>
</evidence>
<dbReference type="PANTHER" id="PTHR11908:SF132">
    <property type="entry name" value="ALDEHYDE OXIDASE 1-RELATED"/>
    <property type="match status" value="1"/>
</dbReference>
<dbReference type="AlphaFoldDB" id="A0A2T3FRJ9"/>
<dbReference type="Pfam" id="PF01315">
    <property type="entry name" value="Ald_Xan_dh_C"/>
    <property type="match status" value="1"/>
</dbReference>
<dbReference type="InterPro" id="IPR002888">
    <property type="entry name" value="2Fe-2S-bd"/>
</dbReference>
<keyword evidence="2" id="KW-0500">Molybdenum</keyword>
<dbReference type="PANTHER" id="PTHR11908">
    <property type="entry name" value="XANTHINE DEHYDROGENASE"/>
    <property type="match status" value="1"/>
</dbReference>
<dbReference type="InterPro" id="IPR016208">
    <property type="entry name" value="Ald_Oxase/xanthine_DH-like"/>
</dbReference>
<dbReference type="GO" id="GO:0051537">
    <property type="term" value="F:2 iron, 2 sulfur cluster binding"/>
    <property type="evidence" value="ECO:0007669"/>
    <property type="project" value="InterPro"/>
</dbReference>
<dbReference type="PROSITE" id="PS00197">
    <property type="entry name" value="2FE2S_FER_1"/>
    <property type="match status" value="1"/>
</dbReference>
<dbReference type="InterPro" id="IPR001041">
    <property type="entry name" value="2Fe-2S_ferredoxin-type"/>
</dbReference>
<keyword evidence="4" id="KW-0560">Oxidoreductase</keyword>
<evidence type="ECO:0000256" key="4">
    <source>
        <dbReference type="ARBA" id="ARBA00023002"/>
    </source>
</evidence>
<dbReference type="InterPro" id="IPR046867">
    <property type="entry name" value="AldOxase/xan_DH_MoCoBD2"/>
</dbReference>
<comment type="similarity">
    <text evidence="1">Belongs to the xanthine dehydrogenase family.</text>
</comment>
<dbReference type="SUPFAM" id="SSF56003">
    <property type="entry name" value="Molybdenum cofactor-binding domain"/>
    <property type="match status" value="1"/>
</dbReference>
<proteinExistence type="inferred from homology"/>
<dbReference type="EMBL" id="PYLO01000002">
    <property type="protein sequence ID" value="PST37879.1"/>
    <property type="molecule type" value="Genomic_DNA"/>
</dbReference>
<dbReference type="InterPro" id="IPR008274">
    <property type="entry name" value="AldOxase/xan_DH_MoCoBD1"/>
</dbReference>
<evidence type="ECO:0000313" key="7">
    <source>
        <dbReference type="EMBL" id="PST37879.1"/>
    </source>
</evidence>
<dbReference type="Pfam" id="PF02738">
    <property type="entry name" value="MoCoBD_1"/>
    <property type="match status" value="1"/>
</dbReference>
<keyword evidence="8" id="KW-1185">Reference proteome</keyword>